<dbReference type="Gene3D" id="3.40.50.1240">
    <property type="entry name" value="Phosphoglycerate mutase-like"/>
    <property type="match status" value="1"/>
</dbReference>
<keyword evidence="3" id="KW-1185">Reference proteome</keyword>
<reference evidence="2 3" key="1">
    <citation type="submission" date="2018-08" db="EMBL/GenBank/DDBJ databases">
        <title>Complete genome sequencing of Blastochloris tepida GI.</title>
        <authorList>
            <person name="Tsukatani Y."/>
            <person name="Mori H."/>
        </authorList>
    </citation>
    <scope>NUCLEOTIDE SEQUENCE [LARGE SCALE GENOMIC DNA]</scope>
    <source>
        <strain evidence="2 3">GI</strain>
    </source>
</reference>
<dbReference type="SUPFAM" id="SSF53254">
    <property type="entry name" value="Phosphoglycerate mutase-like"/>
    <property type="match status" value="1"/>
</dbReference>
<dbReference type="KEGG" id="blag:BLTE_05150"/>
<evidence type="ECO:0000256" key="1">
    <source>
        <dbReference type="ARBA" id="ARBA00022801"/>
    </source>
</evidence>
<protein>
    <submittedName>
        <fullName evidence="2">Phosphoglycerate mutase</fullName>
    </submittedName>
</protein>
<gene>
    <name evidence="2" type="ORF">BLTE_05150</name>
</gene>
<evidence type="ECO:0000313" key="3">
    <source>
        <dbReference type="Proteomes" id="UP000266934"/>
    </source>
</evidence>
<dbReference type="OrthoDB" id="9810154at2"/>
<dbReference type="CDD" id="cd07067">
    <property type="entry name" value="HP_PGM_like"/>
    <property type="match status" value="1"/>
</dbReference>
<dbReference type="PANTHER" id="PTHR20935">
    <property type="entry name" value="PHOSPHOGLYCERATE MUTASE-RELATED"/>
    <property type="match status" value="1"/>
</dbReference>
<dbReference type="Pfam" id="PF00300">
    <property type="entry name" value="His_Phos_1"/>
    <property type="match status" value="1"/>
</dbReference>
<evidence type="ECO:0000313" key="2">
    <source>
        <dbReference type="EMBL" id="BBF91830.1"/>
    </source>
</evidence>
<dbReference type="SMART" id="SM00855">
    <property type="entry name" value="PGAM"/>
    <property type="match status" value="1"/>
</dbReference>
<dbReference type="GO" id="GO:0016787">
    <property type="term" value="F:hydrolase activity"/>
    <property type="evidence" value="ECO:0007669"/>
    <property type="project" value="UniProtKB-KW"/>
</dbReference>
<dbReference type="InterPro" id="IPR013078">
    <property type="entry name" value="His_Pase_superF_clade-1"/>
</dbReference>
<dbReference type="RefSeq" id="WP_126397348.1">
    <property type="nucleotide sequence ID" value="NZ_AP018907.1"/>
</dbReference>
<dbReference type="PANTHER" id="PTHR20935:SF1">
    <property type="entry name" value="SLL1549 PROTEIN"/>
    <property type="match status" value="1"/>
</dbReference>
<organism evidence="2 3">
    <name type="scientific">Blastochloris tepida</name>
    <dbReference type="NCBI Taxonomy" id="2233851"/>
    <lineage>
        <taxon>Bacteria</taxon>
        <taxon>Pseudomonadati</taxon>
        <taxon>Pseudomonadota</taxon>
        <taxon>Alphaproteobacteria</taxon>
        <taxon>Hyphomicrobiales</taxon>
        <taxon>Blastochloridaceae</taxon>
        <taxon>Blastochloris</taxon>
    </lineage>
</organism>
<accession>A0A348FWZ7</accession>
<proteinExistence type="predicted"/>
<dbReference type="InterPro" id="IPR029033">
    <property type="entry name" value="His_PPase_superfam"/>
</dbReference>
<name>A0A348FWZ7_9HYPH</name>
<dbReference type="InterPro" id="IPR051021">
    <property type="entry name" value="Mito_Ser/Thr_phosphatase"/>
</dbReference>
<sequence length="174" mass="19487">MRRLMLLRHTKSDWPQGAADRGRPLNERGREVAPLMGAYLARHALLPDRILVSPSRRTLETWELASRPLSPACEPVIDERIYEASADLLLDMLRDQPETCHQLLVVGHNPGLQDLALRLVATGDADARRRLAEKYPTGGLTVIDFAVDDWSAVHPRSGRLDRFVVPKMLDAPAD</sequence>
<dbReference type="AlphaFoldDB" id="A0A348FWZ7"/>
<dbReference type="Proteomes" id="UP000266934">
    <property type="component" value="Chromosome"/>
</dbReference>
<keyword evidence="1" id="KW-0378">Hydrolase</keyword>
<dbReference type="EMBL" id="AP018907">
    <property type="protein sequence ID" value="BBF91830.1"/>
    <property type="molecule type" value="Genomic_DNA"/>
</dbReference>